<evidence type="ECO:0000256" key="4">
    <source>
        <dbReference type="ARBA" id="ARBA00022824"/>
    </source>
</evidence>
<comment type="subcellular location">
    <subcellularLocation>
        <location evidence="1">Endoplasmic reticulum membrane</location>
        <topology evidence="1">Multi-pass membrane protein</topology>
    </subcellularLocation>
</comment>
<feature type="region of interest" description="Disordered" evidence="7">
    <location>
        <begin position="158"/>
        <end position="211"/>
    </location>
</feature>
<evidence type="ECO:0000256" key="7">
    <source>
        <dbReference type="SAM" id="MobiDB-lite"/>
    </source>
</evidence>
<name>A0A9P3LZC2_9FUNG</name>
<reference evidence="9" key="1">
    <citation type="submission" date="2021-11" db="EMBL/GenBank/DDBJ databases">
        <authorList>
            <person name="Herlambang A."/>
            <person name="Guo Y."/>
            <person name="Takashima Y."/>
            <person name="Nishizawa T."/>
        </authorList>
    </citation>
    <scope>NUCLEOTIDE SEQUENCE</scope>
    <source>
        <strain evidence="9">E1425</strain>
    </source>
</reference>
<gene>
    <name evidence="9" type="ORF">EMPS_08148</name>
</gene>
<reference evidence="9" key="2">
    <citation type="journal article" date="2022" name="Microbiol. Resour. Announc.">
        <title>Whole-Genome Sequence of Entomortierella parvispora E1425, a Mucoromycotan Fungus Associated with Burkholderiaceae-Related Endosymbiotic Bacteria.</title>
        <authorList>
            <person name="Herlambang A."/>
            <person name="Guo Y."/>
            <person name="Takashima Y."/>
            <person name="Narisawa K."/>
            <person name="Ohta H."/>
            <person name="Nishizawa T."/>
        </authorList>
    </citation>
    <scope>NUCLEOTIDE SEQUENCE</scope>
    <source>
        <strain evidence="9">E1425</strain>
    </source>
</reference>
<evidence type="ECO:0000256" key="2">
    <source>
        <dbReference type="ARBA" id="ARBA00007475"/>
    </source>
</evidence>
<dbReference type="Pfam" id="PF07281">
    <property type="entry name" value="INSIG"/>
    <property type="match status" value="1"/>
</dbReference>
<evidence type="ECO:0000256" key="3">
    <source>
        <dbReference type="ARBA" id="ARBA00022692"/>
    </source>
</evidence>
<feature type="transmembrane region" description="Helical" evidence="8">
    <location>
        <begin position="426"/>
        <end position="444"/>
    </location>
</feature>
<keyword evidence="6 8" id="KW-0472">Membrane</keyword>
<dbReference type="EMBL" id="BQFW01000011">
    <property type="protein sequence ID" value="GJJ75790.1"/>
    <property type="molecule type" value="Genomic_DNA"/>
</dbReference>
<feature type="compositionally biased region" description="Polar residues" evidence="7">
    <location>
        <begin position="262"/>
        <end position="277"/>
    </location>
</feature>
<keyword evidence="4" id="KW-0256">Endoplasmic reticulum</keyword>
<dbReference type="OrthoDB" id="205546at2759"/>
<evidence type="ECO:0000313" key="9">
    <source>
        <dbReference type="EMBL" id="GJJ75790.1"/>
    </source>
</evidence>
<dbReference type="GO" id="GO:0016126">
    <property type="term" value="P:sterol biosynthetic process"/>
    <property type="evidence" value="ECO:0007669"/>
    <property type="project" value="TreeGrafter"/>
</dbReference>
<feature type="transmembrane region" description="Helical" evidence="8">
    <location>
        <begin position="301"/>
        <end position="320"/>
    </location>
</feature>
<keyword evidence="10" id="KW-1185">Reference proteome</keyword>
<accession>A0A9P3LZC2</accession>
<keyword evidence="5 8" id="KW-1133">Transmembrane helix</keyword>
<comment type="caution">
    <text evidence="9">The sequence shown here is derived from an EMBL/GenBank/DDBJ whole genome shotgun (WGS) entry which is preliminary data.</text>
</comment>
<dbReference type="InterPro" id="IPR025929">
    <property type="entry name" value="INSIG_fam"/>
</dbReference>
<evidence type="ECO:0000256" key="1">
    <source>
        <dbReference type="ARBA" id="ARBA00004477"/>
    </source>
</evidence>
<proteinExistence type="inferred from homology"/>
<feature type="region of interest" description="Disordered" evidence="7">
    <location>
        <begin position="230"/>
        <end position="277"/>
    </location>
</feature>
<feature type="compositionally biased region" description="Low complexity" evidence="7">
    <location>
        <begin position="14"/>
        <end position="33"/>
    </location>
</feature>
<dbReference type="Proteomes" id="UP000827284">
    <property type="component" value="Unassembled WGS sequence"/>
</dbReference>
<dbReference type="GO" id="GO:0005789">
    <property type="term" value="C:endoplasmic reticulum membrane"/>
    <property type="evidence" value="ECO:0007669"/>
    <property type="project" value="UniProtKB-SubCell"/>
</dbReference>
<sequence>MSAESRAFAAMVQSSSGLNRKSSLSSLSSTSSSTAIQPRSAVAVEASSSDSPFTLQQLLSYLPFLSSSPSSSLSSPTGSAQQQQQFKSHHSSDRASCATQTCRSYCCTTSRLDHPLNKSSLASTCSSLPTSSTLPAGSFYLRPKNYYSKRQKFISSLTIQQQQQQQQKQHDLSTSPTASLFYSSSSSSSSNSNSPTFSDCGSDSGKEDSSELTMTSIDDHLDRALTRDQQQLHRRAVQETATRIETSGVESDTSSSSSSSSATRQSPQHQKSQGTGSRIATDGPYLFVFDLTLSLYYPIRAMILFILGFVFSLIIDHLQTQHHLVEYPGTMPRLWDTASWLPPTCGASAVLIGTIYPLGDYLWWGRQVRRSTSRDWSSVMRCLGGFIGVNYAASKLPWTSSLQVSCTLALISVALWFLFDRTFHGFMISLTVASFGTTVAYFLVLNGWYSFTRADFFGVGSWIPCILYSSSVCFGSIGRQLDVVPEAWYHQSSTNNTHLKSE</sequence>
<organism evidence="9 10">
    <name type="scientific">Entomortierella parvispora</name>
    <dbReference type="NCBI Taxonomy" id="205924"/>
    <lineage>
        <taxon>Eukaryota</taxon>
        <taxon>Fungi</taxon>
        <taxon>Fungi incertae sedis</taxon>
        <taxon>Mucoromycota</taxon>
        <taxon>Mortierellomycotina</taxon>
        <taxon>Mortierellomycetes</taxon>
        <taxon>Mortierellales</taxon>
        <taxon>Mortierellaceae</taxon>
        <taxon>Entomortierella</taxon>
    </lineage>
</organism>
<feature type="transmembrane region" description="Helical" evidence="8">
    <location>
        <begin position="456"/>
        <end position="477"/>
    </location>
</feature>
<evidence type="ECO:0000256" key="6">
    <source>
        <dbReference type="ARBA" id="ARBA00023136"/>
    </source>
</evidence>
<feature type="region of interest" description="Disordered" evidence="7">
    <location>
        <begin position="13"/>
        <end position="41"/>
    </location>
</feature>
<evidence type="ECO:0008006" key="11">
    <source>
        <dbReference type="Google" id="ProtNLM"/>
    </source>
</evidence>
<dbReference type="PANTHER" id="PTHR15301">
    <property type="entry name" value="INSULIN-INDUCED GENE 1"/>
    <property type="match status" value="1"/>
</dbReference>
<dbReference type="PANTHER" id="PTHR15301:SF3">
    <property type="entry name" value="PROTEIN NSG1-RELATED"/>
    <property type="match status" value="1"/>
</dbReference>
<protein>
    <recommendedName>
        <fullName evidence="11">INSIG-domain-containing protein</fullName>
    </recommendedName>
</protein>
<dbReference type="AlphaFoldDB" id="A0A9P3LZC2"/>
<feature type="compositionally biased region" description="Low complexity" evidence="7">
    <location>
        <begin position="160"/>
        <end position="198"/>
    </location>
</feature>
<feature type="transmembrane region" description="Helical" evidence="8">
    <location>
        <begin position="400"/>
        <end position="419"/>
    </location>
</feature>
<evidence type="ECO:0000256" key="8">
    <source>
        <dbReference type="SAM" id="Phobius"/>
    </source>
</evidence>
<feature type="compositionally biased region" description="Polar residues" evidence="7">
    <location>
        <begin position="239"/>
        <end position="253"/>
    </location>
</feature>
<comment type="similarity">
    <text evidence="2">Belongs to the INSIG family.</text>
</comment>
<evidence type="ECO:0000313" key="10">
    <source>
        <dbReference type="Proteomes" id="UP000827284"/>
    </source>
</evidence>
<keyword evidence="3 8" id="KW-0812">Transmembrane</keyword>
<evidence type="ECO:0000256" key="5">
    <source>
        <dbReference type="ARBA" id="ARBA00022989"/>
    </source>
</evidence>